<proteinExistence type="predicted"/>
<sequence length="258" mass="28879">MKLNNILKGLFVTLIGSSVNAAAISGTGTVTNVKYLSAKCFAKGGFEFHYDSTTGSNGIVCIKRTPDESSIIQSTNDDCPIGSLEDYSIIVKCYNSLLHWNKVFYDASNDAVQEYEAVIPKTENFKSTKTVPVEQEKTGNNVVVGDKNEACSTKVVNLINTSSEDCFRFGGNIYYHNNKPRVCSVPNEVCIKKVEKYYEIIDSNYMNCQIGDKGTKLGNSKIKKCMKSIKKWNKIYDTDKENVKENKEEEIIDDEDEE</sequence>
<gene>
    <name evidence="2" type="ORF">LY90DRAFT_701561</name>
</gene>
<dbReference type="EMBL" id="MCOG01000067">
    <property type="protein sequence ID" value="ORY58296.1"/>
    <property type="molecule type" value="Genomic_DNA"/>
</dbReference>
<organism evidence="2 3">
    <name type="scientific">Neocallimastix californiae</name>
    <dbReference type="NCBI Taxonomy" id="1754190"/>
    <lineage>
        <taxon>Eukaryota</taxon>
        <taxon>Fungi</taxon>
        <taxon>Fungi incertae sedis</taxon>
        <taxon>Chytridiomycota</taxon>
        <taxon>Chytridiomycota incertae sedis</taxon>
        <taxon>Neocallimastigomycetes</taxon>
        <taxon>Neocallimastigales</taxon>
        <taxon>Neocallimastigaceae</taxon>
        <taxon>Neocallimastix</taxon>
    </lineage>
</organism>
<feature type="signal peptide" evidence="1">
    <location>
        <begin position="1"/>
        <end position="21"/>
    </location>
</feature>
<reference evidence="2 3" key="1">
    <citation type="submission" date="2016-08" db="EMBL/GenBank/DDBJ databases">
        <title>A Parts List for Fungal Cellulosomes Revealed by Comparative Genomics.</title>
        <authorList>
            <consortium name="DOE Joint Genome Institute"/>
            <person name="Haitjema C.H."/>
            <person name="Gilmore S.P."/>
            <person name="Henske J.K."/>
            <person name="Solomon K.V."/>
            <person name="De Groot R."/>
            <person name="Kuo A."/>
            <person name="Mondo S.J."/>
            <person name="Salamov A.A."/>
            <person name="Labutti K."/>
            <person name="Zhao Z."/>
            <person name="Chiniquy J."/>
            <person name="Barry K."/>
            <person name="Brewer H.M."/>
            <person name="Purvine S.O."/>
            <person name="Wright A.T."/>
            <person name="Boxma B."/>
            <person name="Van Alen T."/>
            <person name="Hackstein J.H."/>
            <person name="Baker S.E."/>
            <person name="Grigoriev I.V."/>
            <person name="O'Malley M.A."/>
        </authorList>
    </citation>
    <scope>NUCLEOTIDE SEQUENCE [LARGE SCALE GENOMIC DNA]</scope>
    <source>
        <strain evidence="2 3">G1</strain>
    </source>
</reference>
<feature type="chain" id="PRO_5012485966" evidence="1">
    <location>
        <begin position="22"/>
        <end position="258"/>
    </location>
</feature>
<accession>A0A1Y2DGQ0</accession>
<evidence type="ECO:0000256" key="1">
    <source>
        <dbReference type="SAM" id="SignalP"/>
    </source>
</evidence>
<evidence type="ECO:0000313" key="3">
    <source>
        <dbReference type="Proteomes" id="UP000193920"/>
    </source>
</evidence>
<name>A0A1Y2DGQ0_9FUNG</name>
<evidence type="ECO:0000313" key="2">
    <source>
        <dbReference type="EMBL" id="ORY58296.1"/>
    </source>
</evidence>
<keyword evidence="3" id="KW-1185">Reference proteome</keyword>
<dbReference type="Proteomes" id="UP000193920">
    <property type="component" value="Unassembled WGS sequence"/>
</dbReference>
<protein>
    <submittedName>
        <fullName evidence="2">Uncharacterized protein</fullName>
    </submittedName>
</protein>
<comment type="caution">
    <text evidence="2">The sequence shown here is derived from an EMBL/GenBank/DDBJ whole genome shotgun (WGS) entry which is preliminary data.</text>
</comment>
<keyword evidence="1" id="KW-0732">Signal</keyword>
<dbReference type="AlphaFoldDB" id="A0A1Y2DGQ0"/>